<protein>
    <recommendedName>
        <fullName evidence="4">G domain-containing protein</fullName>
    </recommendedName>
</protein>
<organism evidence="5 6">
    <name type="scientific">Pycnoporus cinnabarinus</name>
    <name type="common">Cinnabar-red polypore</name>
    <name type="synonym">Trametes cinnabarina</name>
    <dbReference type="NCBI Taxonomy" id="5643"/>
    <lineage>
        <taxon>Eukaryota</taxon>
        <taxon>Fungi</taxon>
        <taxon>Dikarya</taxon>
        <taxon>Basidiomycota</taxon>
        <taxon>Agaricomycotina</taxon>
        <taxon>Agaricomycetes</taxon>
        <taxon>Polyporales</taxon>
        <taxon>Polyporaceae</taxon>
        <taxon>Trametes</taxon>
    </lineage>
</organism>
<keyword evidence="2" id="KW-0342">GTP-binding</keyword>
<evidence type="ECO:0000256" key="1">
    <source>
        <dbReference type="ARBA" id="ARBA00022741"/>
    </source>
</evidence>
<comment type="caution">
    <text evidence="5">The sequence shown here is derived from an EMBL/GenBank/DDBJ whole genome shotgun (WGS) entry which is preliminary data.</text>
</comment>
<dbReference type="GO" id="GO:0005739">
    <property type="term" value="C:mitochondrion"/>
    <property type="evidence" value="ECO:0007669"/>
    <property type="project" value="TreeGrafter"/>
</dbReference>
<dbReference type="PANTHER" id="PTHR45782:SF4">
    <property type="entry name" value="MITOCHONDRIAL RIBOSOME-ASSOCIATED GTPASE 1"/>
    <property type="match status" value="1"/>
</dbReference>
<feature type="compositionally biased region" description="Basic residues" evidence="3">
    <location>
        <begin position="434"/>
        <end position="448"/>
    </location>
</feature>
<dbReference type="HOGENOM" id="CLU_011106_0_4_1"/>
<dbReference type="AlphaFoldDB" id="A0A060SRT1"/>
<sequence>MLTHIPFPPLPAPPSWFPGHMLQFQRMLPTLLNKTDVVLELRDARLPLTSINQNFEGALQKWKRERGTEFPTGIPPLRDASATTPVAGPSMGAACQRIVVFSKRDLVPEWGIKPFQRAMAAKYPDQKFFFASWNSRRDIKALNELLVNVAREHPHRPELNVLVVGMPNVGKSTLLNALRNIGIAGPTPKALRTSAHPGMTRVLSTRLKLCVEPLVYAYDSPGVMLPFLGKGDKGAERGVKLALIAPVFPWLLTYVEFSVRTETAGIKEGLYDTETLASYLLFRMNVLDPVSPAYLRLLPPGSPPVVYVQDFLELLAQRLCMLKRGGIPDTARAAVWFIKWWREEGGLASAAAPALPATASGIGLQSWRRGWGFDLEWTVDAAEFGRYDESMIQAKMEECMSRFEEAAAEEEREGGAISSTQEKKRAKEEQRARQQARTRARLAAKKGR</sequence>
<dbReference type="GO" id="GO:0005525">
    <property type="term" value="F:GTP binding"/>
    <property type="evidence" value="ECO:0007669"/>
    <property type="project" value="UniProtKB-KW"/>
</dbReference>
<reference evidence="5" key="1">
    <citation type="submission" date="2014-01" db="EMBL/GenBank/DDBJ databases">
        <title>The genome of the white-rot fungus Pycnoporus cinnabarinus: a basidiomycete model with a versatile arsenal for lignocellulosic biomass breakdown.</title>
        <authorList>
            <person name="Levasseur A."/>
            <person name="Lomascolo A."/>
            <person name="Ruiz-Duenas F.J."/>
            <person name="Uzan E."/>
            <person name="Piumi F."/>
            <person name="Kues U."/>
            <person name="Ram A.F.J."/>
            <person name="Murat C."/>
            <person name="Haon M."/>
            <person name="Benoit I."/>
            <person name="Arfi Y."/>
            <person name="Chevret D."/>
            <person name="Drula E."/>
            <person name="Kwon M.J."/>
            <person name="Gouret P."/>
            <person name="Lesage-Meessen L."/>
            <person name="Lombard V."/>
            <person name="Mariette J."/>
            <person name="Noirot C."/>
            <person name="Park J."/>
            <person name="Patyshakuliyeva A."/>
            <person name="Wieneger R.A.B."/>
            <person name="Wosten H.A.B."/>
            <person name="Martin F."/>
            <person name="Coutinho P.M."/>
            <person name="de Vries R."/>
            <person name="Martinez A.T."/>
            <person name="Klopp C."/>
            <person name="Pontarotti P."/>
            <person name="Henrissat B."/>
            <person name="Record E."/>
        </authorList>
    </citation>
    <scope>NUCLEOTIDE SEQUENCE [LARGE SCALE GENOMIC DNA]</scope>
    <source>
        <strain evidence="5">BRFM137</strain>
    </source>
</reference>
<dbReference type="InterPro" id="IPR006073">
    <property type="entry name" value="GTP-bd"/>
</dbReference>
<evidence type="ECO:0000259" key="4">
    <source>
        <dbReference type="Pfam" id="PF01926"/>
    </source>
</evidence>
<dbReference type="Gene3D" id="3.40.50.300">
    <property type="entry name" value="P-loop containing nucleotide triphosphate hydrolases"/>
    <property type="match status" value="1"/>
</dbReference>
<dbReference type="Gene3D" id="1.10.1580.10">
    <property type="match status" value="1"/>
</dbReference>
<dbReference type="InterPro" id="IPR027417">
    <property type="entry name" value="P-loop_NTPase"/>
</dbReference>
<evidence type="ECO:0000256" key="2">
    <source>
        <dbReference type="ARBA" id="ARBA00023134"/>
    </source>
</evidence>
<gene>
    <name evidence="5" type="ORF">BN946_scf184473.g39</name>
</gene>
<name>A0A060SRT1_PYCCI</name>
<dbReference type="OrthoDB" id="269151at2759"/>
<dbReference type="GO" id="GO:0032543">
    <property type="term" value="P:mitochondrial translation"/>
    <property type="evidence" value="ECO:0007669"/>
    <property type="project" value="TreeGrafter"/>
</dbReference>
<dbReference type="Proteomes" id="UP000029665">
    <property type="component" value="Unassembled WGS sequence"/>
</dbReference>
<dbReference type="OMA" id="IRWWREE"/>
<dbReference type="PANTHER" id="PTHR45782">
    <property type="entry name" value="MITOCHONDRIAL RIBOSOME-ASSOCIATED GTPASE 1"/>
    <property type="match status" value="1"/>
</dbReference>
<dbReference type="EMBL" id="CCBP010000439">
    <property type="protein sequence ID" value="CDO77095.1"/>
    <property type="molecule type" value="Genomic_DNA"/>
</dbReference>
<dbReference type="InterPro" id="IPR023179">
    <property type="entry name" value="GTP-bd_ortho_bundle_sf"/>
</dbReference>
<keyword evidence="1" id="KW-0547">Nucleotide-binding</keyword>
<keyword evidence="6" id="KW-1185">Reference proteome</keyword>
<dbReference type="SUPFAM" id="SSF52540">
    <property type="entry name" value="P-loop containing nucleoside triphosphate hydrolases"/>
    <property type="match status" value="1"/>
</dbReference>
<feature type="compositionally biased region" description="Basic and acidic residues" evidence="3">
    <location>
        <begin position="421"/>
        <end position="432"/>
    </location>
</feature>
<dbReference type="GO" id="GO:0003924">
    <property type="term" value="F:GTPase activity"/>
    <property type="evidence" value="ECO:0007669"/>
    <property type="project" value="TreeGrafter"/>
</dbReference>
<proteinExistence type="predicted"/>
<evidence type="ECO:0000313" key="6">
    <source>
        <dbReference type="Proteomes" id="UP000029665"/>
    </source>
</evidence>
<dbReference type="STRING" id="5643.A0A060SRT1"/>
<feature type="domain" description="G" evidence="4">
    <location>
        <begin position="161"/>
        <end position="228"/>
    </location>
</feature>
<evidence type="ECO:0000256" key="3">
    <source>
        <dbReference type="SAM" id="MobiDB-lite"/>
    </source>
</evidence>
<accession>A0A060SRT1</accession>
<feature type="region of interest" description="Disordered" evidence="3">
    <location>
        <begin position="404"/>
        <end position="448"/>
    </location>
</feature>
<evidence type="ECO:0000313" key="5">
    <source>
        <dbReference type="EMBL" id="CDO77095.1"/>
    </source>
</evidence>
<dbReference type="Pfam" id="PF01926">
    <property type="entry name" value="MMR_HSR1"/>
    <property type="match status" value="1"/>
</dbReference>